<comment type="caution">
    <text evidence="1">The sequence shown here is derived from an EMBL/GenBank/DDBJ whole genome shotgun (WGS) entry which is preliminary data.</text>
</comment>
<evidence type="ECO:0000313" key="1">
    <source>
        <dbReference type="EMBL" id="MED6232867.1"/>
    </source>
</evidence>
<protein>
    <submittedName>
        <fullName evidence="1">Uncharacterized protein</fullName>
    </submittedName>
</protein>
<dbReference type="EMBL" id="JAHUTI010001375">
    <property type="protein sequence ID" value="MED6232867.1"/>
    <property type="molecule type" value="Genomic_DNA"/>
</dbReference>
<keyword evidence="2" id="KW-1185">Reference proteome</keyword>
<evidence type="ECO:0000313" key="2">
    <source>
        <dbReference type="Proteomes" id="UP001345963"/>
    </source>
</evidence>
<dbReference type="Proteomes" id="UP001345963">
    <property type="component" value="Unassembled WGS sequence"/>
</dbReference>
<name>A0ABU7A456_9TELE</name>
<accession>A0ABU7A456</accession>
<sequence>MLLIYRYGIMCKCWALNSNSRPSFSKLADFMSDLLLDREEKLYQNIFDQNSSDYQNTSTCVDVSALVKESGSKSVAANDYCKANVREENKGDAWKSEVVVEEEEEPLKLCDEE</sequence>
<gene>
    <name evidence="1" type="ORF">ATANTOWER_003504</name>
</gene>
<organism evidence="1 2">
    <name type="scientific">Ataeniobius toweri</name>
    <dbReference type="NCBI Taxonomy" id="208326"/>
    <lineage>
        <taxon>Eukaryota</taxon>
        <taxon>Metazoa</taxon>
        <taxon>Chordata</taxon>
        <taxon>Craniata</taxon>
        <taxon>Vertebrata</taxon>
        <taxon>Euteleostomi</taxon>
        <taxon>Actinopterygii</taxon>
        <taxon>Neopterygii</taxon>
        <taxon>Teleostei</taxon>
        <taxon>Neoteleostei</taxon>
        <taxon>Acanthomorphata</taxon>
        <taxon>Ovalentaria</taxon>
        <taxon>Atherinomorphae</taxon>
        <taxon>Cyprinodontiformes</taxon>
        <taxon>Goodeidae</taxon>
        <taxon>Ataeniobius</taxon>
    </lineage>
</organism>
<reference evidence="1 2" key="1">
    <citation type="submission" date="2021-07" db="EMBL/GenBank/DDBJ databases">
        <authorList>
            <person name="Palmer J.M."/>
        </authorList>
    </citation>
    <scope>NUCLEOTIDE SEQUENCE [LARGE SCALE GENOMIC DNA]</scope>
    <source>
        <strain evidence="1 2">AT_MEX2019</strain>
        <tissue evidence="1">Muscle</tissue>
    </source>
</reference>
<proteinExistence type="predicted"/>